<feature type="compositionally biased region" description="Polar residues" evidence="1">
    <location>
        <begin position="402"/>
        <end position="412"/>
    </location>
</feature>
<keyword evidence="2" id="KW-1185">Reference proteome</keyword>
<organism evidence="2 3">
    <name type="scientific">Acrobeloides nanus</name>
    <dbReference type="NCBI Taxonomy" id="290746"/>
    <lineage>
        <taxon>Eukaryota</taxon>
        <taxon>Metazoa</taxon>
        <taxon>Ecdysozoa</taxon>
        <taxon>Nematoda</taxon>
        <taxon>Chromadorea</taxon>
        <taxon>Rhabditida</taxon>
        <taxon>Tylenchina</taxon>
        <taxon>Cephalobomorpha</taxon>
        <taxon>Cephaloboidea</taxon>
        <taxon>Cephalobidae</taxon>
        <taxon>Acrobeloides</taxon>
    </lineage>
</organism>
<reference evidence="3" key="1">
    <citation type="submission" date="2022-11" db="UniProtKB">
        <authorList>
            <consortium name="WormBaseParasite"/>
        </authorList>
    </citation>
    <scope>IDENTIFICATION</scope>
</reference>
<proteinExistence type="predicted"/>
<name>A0A914D1I1_9BILA</name>
<sequence length="487" mass="54423">MGSVFTKEEMENEAIDETSNSATANLDTDSSFESINETTIETEEKHESLQEKVNEQKSQEKSTNDKNKQETNDEFSKLTNEFTNAHIQEQTQILDTKVQGGQQKSKFYRCLMQTGAKNEDTGVTKSIFDAQHANNDKTPPGKSETPIPLENQFQQPGSSQTMTQSYVQPTQQNNYQTHGNHGFISPIIPDPLTAPLLTVQGYNNEHSISSFPYPPHQSTLAPASQQQHFPQMVQHNQHLIGTGPGTGYGTEKSNINWNPAPNHNQATTHYHPPQQSTFVPAPHQHYVPPMEQHNQGWTGTDPRARYGTEQPNWNSTPNYSQMQAATNYQPPQQPTLVPAPQQHYFPQVKQHNQGWSGTGPRAGYGTELGQQNMNYIPDQIHNQMQAMETTSNITNHPAPINHPSTSASQGSHTGKKGRPRLSDDSVDIKSIKARGYNKTKRDHAKLGAKISENLDSFCKKDRALIERFKTEIDNTNGNQEPDSTSDT</sequence>
<evidence type="ECO:0000313" key="3">
    <source>
        <dbReference type="WBParaSite" id="ACRNAN_scaffold1751.g13708.t1"/>
    </source>
</evidence>
<evidence type="ECO:0000313" key="2">
    <source>
        <dbReference type="Proteomes" id="UP000887540"/>
    </source>
</evidence>
<dbReference type="AlphaFoldDB" id="A0A914D1I1"/>
<accession>A0A914D1I1</accession>
<feature type="region of interest" description="Disordered" evidence="1">
    <location>
        <begin position="1"/>
        <end position="72"/>
    </location>
</feature>
<protein>
    <submittedName>
        <fullName evidence="3">Uncharacterized protein</fullName>
    </submittedName>
</protein>
<dbReference type="Proteomes" id="UP000887540">
    <property type="component" value="Unplaced"/>
</dbReference>
<dbReference type="WBParaSite" id="ACRNAN_scaffold1751.g13708.t1">
    <property type="protein sequence ID" value="ACRNAN_scaffold1751.g13708.t1"/>
    <property type="gene ID" value="ACRNAN_scaffold1751.g13708"/>
</dbReference>
<feature type="compositionally biased region" description="Basic and acidic residues" evidence="1">
    <location>
        <begin position="42"/>
        <end position="72"/>
    </location>
</feature>
<feature type="region of interest" description="Disordered" evidence="1">
    <location>
        <begin position="395"/>
        <end position="427"/>
    </location>
</feature>
<evidence type="ECO:0000256" key="1">
    <source>
        <dbReference type="SAM" id="MobiDB-lite"/>
    </source>
</evidence>
<feature type="compositionally biased region" description="Polar residues" evidence="1">
    <location>
        <begin position="17"/>
        <end position="29"/>
    </location>
</feature>